<evidence type="ECO:0000256" key="5">
    <source>
        <dbReference type="PIRSR" id="PIRSR601461-1"/>
    </source>
</evidence>
<comment type="caution">
    <text evidence="10">The sequence shown here is derived from an EMBL/GenBank/DDBJ whole genome shotgun (WGS) entry which is preliminary data.</text>
</comment>
<evidence type="ECO:0000256" key="6">
    <source>
        <dbReference type="PIRSR" id="PIRSR601461-2"/>
    </source>
</evidence>
<dbReference type="PRINTS" id="PR00792">
    <property type="entry name" value="PEPSIN"/>
</dbReference>
<dbReference type="FunFam" id="2.40.70.10:FF:000026">
    <property type="entry name" value="Endothiapepsin"/>
    <property type="match status" value="1"/>
</dbReference>
<dbReference type="PANTHER" id="PTHR47966:SF2">
    <property type="entry name" value="ASPERGILLOPEPSIN-1-RELATED"/>
    <property type="match status" value="1"/>
</dbReference>
<evidence type="ECO:0000256" key="7">
    <source>
        <dbReference type="RuleBase" id="RU000454"/>
    </source>
</evidence>
<protein>
    <submittedName>
        <fullName evidence="10">Asp-domain-containing protein</fullName>
    </submittedName>
</protein>
<evidence type="ECO:0000256" key="2">
    <source>
        <dbReference type="ARBA" id="ARBA00022670"/>
    </source>
</evidence>
<feature type="active site" evidence="5">
    <location>
        <position position="137"/>
    </location>
</feature>
<keyword evidence="2 7" id="KW-0645">Protease</keyword>
<dbReference type="InterPro" id="IPR001969">
    <property type="entry name" value="Aspartic_peptidase_AS"/>
</dbReference>
<feature type="disulfide bond" evidence="6">
    <location>
        <begin position="357"/>
        <end position="396"/>
    </location>
</feature>
<dbReference type="InterPro" id="IPR021109">
    <property type="entry name" value="Peptidase_aspartic_dom_sf"/>
</dbReference>
<evidence type="ECO:0000256" key="8">
    <source>
        <dbReference type="SAM" id="SignalP"/>
    </source>
</evidence>
<keyword evidence="6" id="KW-1015">Disulfide bond</keyword>
<dbReference type="InterPro" id="IPR001461">
    <property type="entry name" value="Aspartic_peptidase_A1"/>
</dbReference>
<dbReference type="Gene3D" id="2.40.70.10">
    <property type="entry name" value="Acid Proteases"/>
    <property type="match status" value="2"/>
</dbReference>
<feature type="signal peptide" evidence="8">
    <location>
        <begin position="1"/>
        <end position="23"/>
    </location>
</feature>
<gene>
    <name evidence="10" type="ORF">NKR23_g2663</name>
</gene>
<evidence type="ECO:0000313" key="11">
    <source>
        <dbReference type="Proteomes" id="UP001174694"/>
    </source>
</evidence>
<dbReference type="GO" id="GO:0004190">
    <property type="term" value="F:aspartic-type endopeptidase activity"/>
    <property type="evidence" value="ECO:0007669"/>
    <property type="project" value="UniProtKB-KW"/>
</dbReference>
<dbReference type="PROSITE" id="PS00141">
    <property type="entry name" value="ASP_PROTEASE"/>
    <property type="match status" value="1"/>
</dbReference>
<accession>A0AA38RLE0</accession>
<dbReference type="InterPro" id="IPR033121">
    <property type="entry name" value="PEPTIDASE_A1"/>
</dbReference>
<dbReference type="InterPro" id="IPR034163">
    <property type="entry name" value="Aspergillopepsin-like_cat_dom"/>
</dbReference>
<evidence type="ECO:0000259" key="9">
    <source>
        <dbReference type="PROSITE" id="PS51767"/>
    </source>
</evidence>
<keyword evidence="3 7" id="KW-0064">Aspartyl protease</keyword>
<dbReference type="AlphaFoldDB" id="A0AA38RLE0"/>
<dbReference type="EMBL" id="JANBVO010000005">
    <property type="protein sequence ID" value="KAJ9151841.1"/>
    <property type="molecule type" value="Genomic_DNA"/>
</dbReference>
<organism evidence="10 11">
    <name type="scientific">Pleurostoma richardsiae</name>
    <dbReference type="NCBI Taxonomy" id="41990"/>
    <lineage>
        <taxon>Eukaryota</taxon>
        <taxon>Fungi</taxon>
        <taxon>Dikarya</taxon>
        <taxon>Ascomycota</taxon>
        <taxon>Pezizomycotina</taxon>
        <taxon>Sordariomycetes</taxon>
        <taxon>Sordariomycetidae</taxon>
        <taxon>Calosphaeriales</taxon>
        <taxon>Pleurostomataceae</taxon>
        <taxon>Pleurostoma</taxon>
    </lineage>
</organism>
<sequence>MKFLSIAAVAASALSSAGGLVAAAPLSVVVEASKFEISVLGGATLKIPQVYNKGFIQVHRGPRALAKAYAKFGVQIPDELQQLLLEILAELGVNVKTNQTTNAGQGEVAALPQMFDTEYLAAVQIGTPAQTLMLDFDTGSSDLWVFSSDTPRTQQSGQKIYNVSQSSTAQKVDNAVWSIRYGDGSGASGIVYTDTVSIGGVTVTDQAVESASQVSGSFTNNSASSGLLGLGFDSINQVVPQAQKTFFSNAMETLAMPLFTANLKQAEAGNYNFGFIDSTEFTGPITFVPVNNTQGFWGFDAQGFQVGDSAPVTLAHEAIADTGTTLLLMPDDIVEAYYAQVTSAQNNVQVGGYVFDCSETLPSFTASIGGYSAVIPGDIIKFAPADTDSFDTAQICFGGIQSSAGLPFAIYGDIFLKSQFVVFHGGENQLGFAAKPL</sequence>
<evidence type="ECO:0000313" key="10">
    <source>
        <dbReference type="EMBL" id="KAJ9151841.1"/>
    </source>
</evidence>
<name>A0AA38RLE0_9PEZI</name>
<feature type="chain" id="PRO_5041254679" evidence="8">
    <location>
        <begin position="24"/>
        <end position="437"/>
    </location>
</feature>
<dbReference type="FunFam" id="2.40.70.10:FF:000024">
    <property type="entry name" value="Endothiapepsin"/>
    <property type="match status" value="1"/>
</dbReference>
<evidence type="ECO:0000256" key="4">
    <source>
        <dbReference type="ARBA" id="ARBA00022801"/>
    </source>
</evidence>
<evidence type="ECO:0000256" key="1">
    <source>
        <dbReference type="ARBA" id="ARBA00007447"/>
    </source>
</evidence>
<dbReference type="PANTHER" id="PTHR47966">
    <property type="entry name" value="BETA-SITE APP-CLEAVING ENZYME, ISOFORM A-RELATED"/>
    <property type="match status" value="1"/>
</dbReference>
<evidence type="ECO:0000256" key="3">
    <source>
        <dbReference type="ARBA" id="ARBA00022750"/>
    </source>
</evidence>
<reference evidence="10" key="1">
    <citation type="submission" date="2022-07" db="EMBL/GenBank/DDBJ databases">
        <title>Fungi with potential for degradation of polypropylene.</title>
        <authorList>
            <person name="Gostincar C."/>
        </authorList>
    </citation>
    <scope>NUCLEOTIDE SEQUENCE</scope>
    <source>
        <strain evidence="10">EXF-13308</strain>
    </source>
</reference>
<feature type="active site" evidence="5">
    <location>
        <position position="321"/>
    </location>
</feature>
<dbReference type="GO" id="GO:0006508">
    <property type="term" value="P:proteolysis"/>
    <property type="evidence" value="ECO:0007669"/>
    <property type="project" value="UniProtKB-KW"/>
</dbReference>
<feature type="domain" description="Peptidase A1" evidence="9">
    <location>
        <begin position="119"/>
        <end position="433"/>
    </location>
</feature>
<comment type="similarity">
    <text evidence="1 7">Belongs to the peptidase A1 family.</text>
</comment>
<dbReference type="SUPFAM" id="SSF50630">
    <property type="entry name" value="Acid proteases"/>
    <property type="match status" value="1"/>
</dbReference>
<dbReference type="PROSITE" id="PS51767">
    <property type="entry name" value="PEPTIDASE_A1"/>
    <property type="match status" value="1"/>
</dbReference>
<dbReference type="Pfam" id="PF00026">
    <property type="entry name" value="Asp"/>
    <property type="match status" value="1"/>
</dbReference>
<keyword evidence="11" id="KW-1185">Reference proteome</keyword>
<dbReference type="Proteomes" id="UP001174694">
    <property type="component" value="Unassembled WGS sequence"/>
</dbReference>
<proteinExistence type="inferred from homology"/>
<keyword evidence="4 7" id="KW-0378">Hydrolase</keyword>
<keyword evidence="8" id="KW-0732">Signal</keyword>
<dbReference type="CDD" id="cd06097">
    <property type="entry name" value="Aspergillopepsin_like"/>
    <property type="match status" value="1"/>
</dbReference>